<evidence type="ECO:0000313" key="14">
    <source>
        <dbReference type="Ensembl" id="ENSMMMP00000028022.1"/>
    </source>
</evidence>
<keyword evidence="7" id="KW-0694">RNA-binding</keyword>
<sequence>RVNALRTTMPGRGRGRGTMPGRARNTMPGRARRRADQPIPQREAPGAAAVSAVKLIVSFMLEIPAGAGLQALSVRPKRRAGVFQDLVVNTRQNLEHVRLSKTGSEGKAVKLVTNHFRLTCPQLIAYKYNVDFKPDVDDTNLRSQLLFQHERVFGISHIFDGNSLLLSQRLPNQMEFVSYTLSRSIVKITLQLSKELPPNHPDCVRYYNVLFRRTLRQMNLKQIGRHYYDYRKKCVMLDHGLEVLPGYITSILPYENSLTLCADLSHKLLRLETAYDLIMRLKENNEFAKIKEELVGSIVFTRYNNRTYRVDAIDWNQTPRDTFPKSDGGQITYVQYYKQKYNEYITDFKQPLLVSQGRWKKGRRLMPRSPIRLVPQLCYLTGLTGTIQRGSSIMRELSAKMRPGPMNRSRVLKEDQNAQRELSRWSFVLDPDFLSISGRTLKEERIFQHKDSFEADPPADWLKGSKSTSLLRAVSLKHWVILHTRNCVSEAKILEENLNSVTPAMGITLEKAKIVSCLLAFKVVCILPDDRKNRYDEIKKYLCVKSPIPSQCVVAHTLTKTWTLKTMVVKIAQQMNCKMGGALWKVETGLKKTMFVGIDCFHDIVSRQKSIAGFVASTDEELTKWYSQCIFQAPGEELVDGLKNCLQGALNSWLRNVPHAPESIVVYRDGVGDGQLQALLDHEISDIKLTFIVVKKRINTRFFLKHNRRLGNPAPGTVVDMMVTREQWYDFYIVSQSSTVGTVTPTHYNVIYDTVCLDPDTVQRLTYKLCHMYYNLPGIIRVPAPCHYAHKLAYLVGQSLHDQPSSLLANSLYYL</sequence>
<keyword evidence="2" id="KW-0217">Developmental protein</keyword>
<dbReference type="Pfam" id="PF02171">
    <property type="entry name" value="Piwi"/>
    <property type="match status" value="1"/>
</dbReference>
<dbReference type="GO" id="GO:0006417">
    <property type="term" value="P:regulation of translation"/>
    <property type="evidence" value="ECO:0007669"/>
    <property type="project" value="UniProtKB-KW"/>
</dbReference>
<dbReference type="SMART" id="SM00950">
    <property type="entry name" value="Piwi"/>
    <property type="match status" value="1"/>
</dbReference>
<dbReference type="Gene3D" id="3.40.50.2300">
    <property type="match status" value="1"/>
</dbReference>
<keyword evidence="3" id="KW-0963">Cytoplasm</keyword>
<organism evidence="14 15">
    <name type="scientific">Marmota marmota marmota</name>
    <name type="common">Alpine marmot</name>
    <dbReference type="NCBI Taxonomy" id="9994"/>
    <lineage>
        <taxon>Eukaryota</taxon>
        <taxon>Metazoa</taxon>
        <taxon>Chordata</taxon>
        <taxon>Craniata</taxon>
        <taxon>Vertebrata</taxon>
        <taxon>Euteleostomi</taxon>
        <taxon>Mammalia</taxon>
        <taxon>Eutheria</taxon>
        <taxon>Euarchontoglires</taxon>
        <taxon>Glires</taxon>
        <taxon>Rodentia</taxon>
        <taxon>Sciuromorpha</taxon>
        <taxon>Sciuridae</taxon>
        <taxon>Xerinae</taxon>
        <taxon>Marmotini</taxon>
        <taxon>Marmota</taxon>
    </lineage>
</organism>
<evidence type="ECO:0000256" key="4">
    <source>
        <dbReference type="ARBA" id="ARBA00022782"/>
    </source>
</evidence>
<evidence type="ECO:0000256" key="2">
    <source>
        <dbReference type="ARBA" id="ARBA00022473"/>
    </source>
</evidence>
<dbReference type="InterPro" id="IPR003165">
    <property type="entry name" value="Piwi"/>
</dbReference>
<dbReference type="GO" id="GO:0007283">
    <property type="term" value="P:spermatogenesis"/>
    <property type="evidence" value="ECO:0007669"/>
    <property type="project" value="UniProtKB-KW"/>
</dbReference>
<keyword evidence="8" id="KW-0943">RNA-mediated gene silencing</keyword>
<dbReference type="Pfam" id="PF08699">
    <property type="entry name" value="ArgoL1"/>
    <property type="match status" value="1"/>
</dbReference>
<dbReference type="Gene3D" id="2.170.260.10">
    <property type="entry name" value="paz domain"/>
    <property type="match status" value="1"/>
</dbReference>
<feature type="domain" description="PAZ" evidence="12">
    <location>
        <begin position="273"/>
        <end position="382"/>
    </location>
</feature>
<evidence type="ECO:0000259" key="13">
    <source>
        <dbReference type="PROSITE" id="PS50822"/>
    </source>
</evidence>
<feature type="domain" description="Piwi" evidence="13">
    <location>
        <begin position="522"/>
        <end position="801"/>
    </location>
</feature>
<evidence type="ECO:0000256" key="7">
    <source>
        <dbReference type="ARBA" id="ARBA00022884"/>
    </source>
</evidence>
<dbReference type="CDD" id="cd04658">
    <property type="entry name" value="Piwi_piwi-like_Euk"/>
    <property type="match status" value="1"/>
</dbReference>
<dbReference type="PROSITE" id="PS50822">
    <property type="entry name" value="PIWI"/>
    <property type="match status" value="1"/>
</dbReference>
<keyword evidence="4" id="KW-0221">Differentiation</keyword>
<evidence type="ECO:0000256" key="3">
    <source>
        <dbReference type="ARBA" id="ARBA00022490"/>
    </source>
</evidence>
<dbReference type="GeneTree" id="ENSGT00950000183200"/>
<evidence type="ECO:0000256" key="6">
    <source>
        <dbReference type="ARBA" id="ARBA00022871"/>
    </source>
</evidence>
<evidence type="ECO:0000313" key="15">
    <source>
        <dbReference type="Proteomes" id="UP000694407"/>
    </source>
</evidence>
<evidence type="ECO:0000259" key="12">
    <source>
        <dbReference type="PROSITE" id="PS50821"/>
    </source>
</evidence>
<dbReference type="GO" id="GO:0005737">
    <property type="term" value="C:cytoplasm"/>
    <property type="evidence" value="ECO:0007669"/>
    <property type="project" value="UniProtKB-SubCell"/>
</dbReference>
<feature type="compositionally biased region" description="Low complexity" evidence="11">
    <location>
        <begin position="1"/>
        <end position="22"/>
    </location>
</feature>
<dbReference type="PANTHER" id="PTHR22891">
    <property type="entry name" value="EUKARYOTIC TRANSLATION INITIATION FACTOR 2C"/>
    <property type="match status" value="1"/>
</dbReference>
<keyword evidence="15" id="KW-1185">Reference proteome</keyword>
<evidence type="ECO:0000256" key="5">
    <source>
        <dbReference type="ARBA" id="ARBA00022845"/>
    </source>
</evidence>
<dbReference type="InterPro" id="IPR003100">
    <property type="entry name" value="PAZ_dom"/>
</dbReference>
<evidence type="ECO:0000256" key="9">
    <source>
        <dbReference type="ARBA" id="ARBA00023254"/>
    </source>
</evidence>
<dbReference type="GO" id="GO:0051321">
    <property type="term" value="P:meiotic cell cycle"/>
    <property type="evidence" value="ECO:0007669"/>
    <property type="project" value="UniProtKB-KW"/>
</dbReference>
<dbReference type="FunFam" id="2.170.260.10:FF:000003">
    <property type="entry name" value="Piwi-like RNA-mediated gene silencing 2"/>
    <property type="match status" value="1"/>
</dbReference>
<keyword evidence="6" id="KW-0744">Spermatogenesis</keyword>
<keyword evidence="5" id="KW-0810">Translation regulation</keyword>
<dbReference type="Proteomes" id="UP000694407">
    <property type="component" value="Unplaced"/>
</dbReference>
<dbReference type="FunFam" id="3.30.420.10:FF:000014">
    <property type="entry name" value="Piwi-like RNA-mediated gene silencing 1"/>
    <property type="match status" value="1"/>
</dbReference>
<dbReference type="CDD" id="cd02845">
    <property type="entry name" value="PAZ_piwi_like"/>
    <property type="match status" value="1"/>
</dbReference>
<comment type="similarity">
    <text evidence="10">Belongs to the argonaute family. Piwi subfamily.</text>
</comment>
<dbReference type="Pfam" id="PF02170">
    <property type="entry name" value="PAZ"/>
    <property type="match status" value="1"/>
</dbReference>
<dbReference type="Gene3D" id="3.30.420.10">
    <property type="entry name" value="Ribonuclease H-like superfamily/Ribonuclease H"/>
    <property type="match status" value="1"/>
</dbReference>
<dbReference type="SUPFAM" id="SSF53098">
    <property type="entry name" value="Ribonuclease H-like"/>
    <property type="match status" value="1"/>
</dbReference>
<dbReference type="SUPFAM" id="SSF101690">
    <property type="entry name" value="PAZ domain"/>
    <property type="match status" value="1"/>
</dbReference>
<evidence type="ECO:0000256" key="10">
    <source>
        <dbReference type="ARBA" id="ARBA00038291"/>
    </source>
</evidence>
<evidence type="ECO:0000256" key="11">
    <source>
        <dbReference type="SAM" id="MobiDB-lite"/>
    </source>
</evidence>
<dbReference type="GO" id="GO:0030154">
    <property type="term" value="P:cell differentiation"/>
    <property type="evidence" value="ECO:0007669"/>
    <property type="project" value="UniProtKB-KW"/>
</dbReference>
<keyword evidence="9" id="KW-0469">Meiosis</keyword>
<proteinExistence type="inferred from homology"/>
<dbReference type="Pfam" id="PF23278">
    <property type="entry name" value="Piwi_N"/>
    <property type="match status" value="1"/>
</dbReference>
<name>A0A8C6ABB7_MARMA</name>
<dbReference type="Ensembl" id="ENSMMMT00000031686.1">
    <property type="protein sequence ID" value="ENSMMMP00000028022.1"/>
    <property type="gene ID" value="ENSMMMG00000024418.1"/>
</dbReference>
<dbReference type="GO" id="GO:0003723">
    <property type="term" value="F:RNA binding"/>
    <property type="evidence" value="ECO:0007669"/>
    <property type="project" value="UniProtKB-KW"/>
</dbReference>
<dbReference type="InterPro" id="IPR012337">
    <property type="entry name" value="RNaseH-like_sf"/>
</dbReference>
<feature type="region of interest" description="Disordered" evidence="11">
    <location>
        <begin position="1"/>
        <end position="44"/>
    </location>
</feature>
<reference evidence="14" key="1">
    <citation type="submission" date="2025-08" db="UniProtKB">
        <authorList>
            <consortium name="Ensembl"/>
        </authorList>
    </citation>
    <scope>IDENTIFICATION</scope>
</reference>
<dbReference type="SMART" id="SM00949">
    <property type="entry name" value="PAZ"/>
    <property type="match status" value="1"/>
</dbReference>
<protein>
    <submittedName>
        <fullName evidence="14">Piwi like RNA-mediated silencing 3</fullName>
    </submittedName>
</protein>
<gene>
    <name evidence="14" type="primary">PIWIL3</name>
</gene>
<dbReference type="InterPro" id="IPR014811">
    <property type="entry name" value="ArgoL1"/>
</dbReference>
<evidence type="ECO:0000256" key="8">
    <source>
        <dbReference type="ARBA" id="ARBA00023158"/>
    </source>
</evidence>
<accession>A0A8C6ABB7</accession>
<dbReference type="GO" id="GO:0031047">
    <property type="term" value="P:regulatory ncRNA-mediated gene silencing"/>
    <property type="evidence" value="ECO:0007669"/>
    <property type="project" value="UniProtKB-KW"/>
</dbReference>
<dbReference type="InterPro" id="IPR036085">
    <property type="entry name" value="PAZ_dom_sf"/>
</dbReference>
<dbReference type="AlphaFoldDB" id="A0A8C6ABB7"/>
<evidence type="ECO:0000256" key="1">
    <source>
        <dbReference type="ARBA" id="ARBA00004496"/>
    </source>
</evidence>
<dbReference type="PROSITE" id="PS50821">
    <property type="entry name" value="PAZ"/>
    <property type="match status" value="1"/>
</dbReference>
<dbReference type="InterPro" id="IPR036397">
    <property type="entry name" value="RNaseH_sf"/>
</dbReference>
<reference evidence="14" key="2">
    <citation type="submission" date="2025-09" db="UniProtKB">
        <authorList>
            <consortium name="Ensembl"/>
        </authorList>
    </citation>
    <scope>IDENTIFICATION</scope>
</reference>
<comment type="subcellular location">
    <subcellularLocation>
        <location evidence="1">Cytoplasm</location>
    </subcellularLocation>
</comment>